<protein>
    <submittedName>
        <fullName evidence="1">Uncharacterized protein</fullName>
    </submittedName>
</protein>
<evidence type="ECO:0000313" key="2">
    <source>
        <dbReference type="Proteomes" id="UP000005801"/>
    </source>
</evidence>
<sequence length="83" mass="9366">MFVFWLGWVRAPSPEVVCAHKIQLIVETATPDQREGAEALVNRLEGRCVTAIQRKIQLRGKLVYAEYAKCVMAAESLMDAERC</sequence>
<accession>A6GB31</accession>
<dbReference type="EMBL" id="ABCS01000055">
    <property type="protein sequence ID" value="EDM76913.1"/>
    <property type="molecule type" value="Genomic_DNA"/>
</dbReference>
<dbReference type="Proteomes" id="UP000005801">
    <property type="component" value="Unassembled WGS sequence"/>
</dbReference>
<dbReference type="OrthoDB" id="5523353at2"/>
<comment type="caution">
    <text evidence="1">The sequence shown here is derived from an EMBL/GenBank/DDBJ whole genome shotgun (WGS) entry which is preliminary data.</text>
</comment>
<organism evidence="1 2">
    <name type="scientific">Plesiocystis pacifica SIR-1</name>
    <dbReference type="NCBI Taxonomy" id="391625"/>
    <lineage>
        <taxon>Bacteria</taxon>
        <taxon>Pseudomonadati</taxon>
        <taxon>Myxococcota</taxon>
        <taxon>Polyangia</taxon>
        <taxon>Nannocystales</taxon>
        <taxon>Nannocystaceae</taxon>
        <taxon>Plesiocystis</taxon>
    </lineage>
</organism>
<dbReference type="RefSeq" id="WP_006973922.1">
    <property type="nucleotide sequence ID" value="NZ_ABCS01000055.1"/>
</dbReference>
<proteinExistence type="predicted"/>
<name>A6GB31_9BACT</name>
<reference evidence="1 2" key="1">
    <citation type="submission" date="2007-06" db="EMBL/GenBank/DDBJ databases">
        <authorList>
            <person name="Shimkets L."/>
            <person name="Ferriera S."/>
            <person name="Johnson J."/>
            <person name="Kravitz S."/>
            <person name="Beeson K."/>
            <person name="Sutton G."/>
            <person name="Rogers Y.-H."/>
            <person name="Friedman R."/>
            <person name="Frazier M."/>
            <person name="Venter J.C."/>
        </authorList>
    </citation>
    <scope>NUCLEOTIDE SEQUENCE [LARGE SCALE GENOMIC DNA]</scope>
    <source>
        <strain evidence="1 2">SIR-1</strain>
    </source>
</reference>
<gene>
    <name evidence="1" type="ORF">PPSIR1_37529</name>
</gene>
<dbReference type="AlphaFoldDB" id="A6GB31"/>
<keyword evidence="2" id="KW-1185">Reference proteome</keyword>
<dbReference type="STRING" id="391625.PPSIR1_37529"/>
<evidence type="ECO:0000313" key="1">
    <source>
        <dbReference type="EMBL" id="EDM76913.1"/>
    </source>
</evidence>